<dbReference type="Gene3D" id="3.40.50.300">
    <property type="entry name" value="P-loop containing nucleotide triphosphate hydrolases"/>
    <property type="match status" value="1"/>
</dbReference>
<keyword evidence="3" id="KW-1185">Reference proteome</keyword>
<reference evidence="1" key="3">
    <citation type="submission" date="2015-02" db="EMBL/GenBank/DDBJ databases">
        <title>Evolutionary Origins and Diversification of the Mycorrhizal Mutualists.</title>
        <authorList>
            <consortium name="DOE Joint Genome Institute"/>
            <consortium name="Mycorrhizal Genomics Consortium"/>
            <person name="Kohler A."/>
            <person name="Kuo A."/>
            <person name="Nagy L.G."/>
            <person name="Floudas D."/>
            <person name="Copeland A."/>
            <person name="Barry K.W."/>
            <person name="Cichocki N."/>
            <person name="Veneault-Fourrey C."/>
            <person name="LaButti K."/>
            <person name="Lindquist E.A."/>
            <person name="Lipzen A."/>
            <person name="Lundell T."/>
            <person name="Morin E."/>
            <person name="Murat C."/>
            <person name="Riley R."/>
            <person name="Ohm R."/>
            <person name="Sun H."/>
            <person name="Tunlid A."/>
            <person name="Henrissat B."/>
            <person name="Grigoriev I.V."/>
            <person name="Hibbett D.S."/>
            <person name="Martin F."/>
        </authorList>
    </citation>
    <scope>NUCLEOTIDE SEQUENCE</scope>
    <source>
        <strain evidence="1">Marx 270</strain>
    </source>
</reference>
<dbReference type="CDD" id="cd00882">
    <property type="entry name" value="Ras_like_GTPase"/>
    <property type="match status" value="1"/>
</dbReference>
<dbReference type="SUPFAM" id="SSF52540">
    <property type="entry name" value="P-loop containing nucleoside triphosphate hydrolases"/>
    <property type="match status" value="1"/>
</dbReference>
<organism evidence="1 3">
    <name type="scientific">Pisolithus tinctorius Marx 270</name>
    <dbReference type="NCBI Taxonomy" id="870435"/>
    <lineage>
        <taxon>Eukaryota</taxon>
        <taxon>Fungi</taxon>
        <taxon>Dikarya</taxon>
        <taxon>Basidiomycota</taxon>
        <taxon>Agaricomycotina</taxon>
        <taxon>Agaricomycetes</taxon>
        <taxon>Agaricomycetidae</taxon>
        <taxon>Boletales</taxon>
        <taxon>Sclerodermatineae</taxon>
        <taxon>Pisolithaceae</taxon>
        <taxon>Pisolithus</taxon>
    </lineage>
</organism>
<name>A0A0C3JBW3_PISTI</name>
<dbReference type="EMBL" id="KN832074">
    <property type="protein sequence ID" value="KIN95166.1"/>
    <property type="molecule type" value="Genomic_DNA"/>
</dbReference>
<evidence type="ECO:0000313" key="2">
    <source>
        <dbReference type="EMBL" id="KIO05766.1"/>
    </source>
</evidence>
<dbReference type="STRING" id="870435.A0A0C3JBW3"/>
<dbReference type="InterPro" id="IPR027417">
    <property type="entry name" value="P-loop_NTPase"/>
</dbReference>
<reference evidence="3" key="2">
    <citation type="submission" date="2015-01" db="EMBL/GenBank/DDBJ databases">
        <title>Evolutionary Origins and Diversification of the Mycorrhizal Mutualists.</title>
        <authorList>
            <consortium name="DOE Joint Genome Institute"/>
            <consortium name="Mycorrhizal Genomics Consortium"/>
            <person name="Kohler A."/>
            <person name="Kuo A."/>
            <person name="Nagy L.G."/>
            <person name="Floudas D."/>
            <person name="Copeland A."/>
            <person name="Barry K.W."/>
            <person name="Cichocki N."/>
            <person name="Veneault-Fourrey C."/>
            <person name="LaButti K."/>
            <person name="Lindquist E.A."/>
            <person name="Lipzen A."/>
            <person name="Lundell T."/>
            <person name="Morin E."/>
            <person name="Murat C."/>
            <person name="Riley R."/>
            <person name="Ohm R."/>
            <person name="Sun H."/>
            <person name="Tunlid A."/>
            <person name="Henrissat B."/>
            <person name="Grigoriev I.V."/>
            <person name="Hibbett D.S."/>
            <person name="Martin F."/>
        </authorList>
    </citation>
    <scope>NUCLEOTIDE SEQUENCE [LARGE SCALE GENOMIC DNA]</scope>
    <source>
        <strain evidence="2 3">Marx 270</strain>
    </source>
</reference>
<reference evidence="1 3" key="1">
    <citation type="submission" date="2014-04" db="EMBL/GenBank/DDBJ databases">
        <authorList>
            <consortium name="DOE Joint Genome Institute"/>
            <person name="Kuo A."/>
            <person name="Kohler A."/>
            <person name="Costa M.D."/>
            <person name="Nagy L.G."/>
            <person name="Floudas D."/>
            <person name="Copeland A."/>
            <person name="Barry K.W."/>
            <person name="Cichocki N."/>
            <person name="Veneault-Fourrey C."/>
            <person name="LaButti K."/>
            <person name="Lindquist E.A."/>
            <person name="Lipzen A."/>
            <person name="Lundell T."/>
            <person name="Morin E."/>
            <person name="Murat C."/>
            <person name="Sun H."/>
            <person name="Tunlid A."/>
            <person name="Henrissat B."/>
            <person name="Grigoriev I.V."/>
            <person name="Hibbett D.S."/>
            <person name="Martin F."/>
            <person name="Nordberg H.P."/>
            <person name="Cantor M.N."/>
            <person name="Hua S.X."/>
        </authorList>
    </citation>
    <scope>NUCLEOTIDE SEQUENCE [LARGE SCALE GENOMIC DNA]</scope>
    <source>
        <strain evidence="1 3">Marx 270</strain>
    </source>
</reference>
<sequence>MDSWWTNNKDSSVFHELVVDVHACVTTSAKSADPIYQQRIQSSRRRLRELVQRPIPSSISLYELTRECAVIFLLGSTGCGKSLFISTLTGIPEDEAGVGHDLKSRTDRFRAFKFPDGNKSFNNGIPVVLIDTPGFNNSDKRLSDESICKSTSVWLLEMYKRDIIVAGILYLHHPSGDPKTAHLGPFVEVYGESIYSRVGLVATMHDDDINQQNESQNLRAGDLDQLVSKGAKRFFYKNTPESAQKLCQKITDNIGVARAAHF</sequence>
<dbReference type="HOGENOM" id="CLU_069669_0_0_1"/>
<gene>
    <name evidence="1" type="ORF">M404DRAFT_1007721</name>
    <name evidence="2" type="ORF">M404DRAFT_999503</name>
</gene>
<evidence type="ECO:0000313" key="3">
    <source>
        <dbReference type="Proteomes" id="UP000054217"/>
    </source>
</evidence>
<accession>A0A0C3JBW3</accession>
<dbReference type="EMBL" id="KN831965">
    <property type="protein sequence ID" value="KIO05766.1"/>
    <property type="molecule type" value="Genomic_DNA"/>
</dbReference>
<evidence type="ECO:0000313" key="1">
    <source>
        <dbReference type="EMBL" id="KIN95166.1"/>
    </source>
</evidence>
<protein>
    <submittedName>
        <fullName evidence="1">Uncharacterized protein</fullName>
    </submittedName>
</protein>
<dbReference type="Proteomes" id="UP000054217">
    <property type="component" value="Unassembled WGS sequence"/>
</dbReference>
<proteinExistence type="predicted"/>
<dbReference type="OrthoDB" id="2671767at2759"/>
<dbReference type="AlphaFoldDB" id="A0A0C3JBW3"/>